<evidence type="ECO:0000256" key="1">
    <source>
        <dbReference type="SAM" id="MobiDB-lite"/>
    </source>
</evidence>
<dbReference type="AlphaFoldDB" id="A0AAE1GG42"/>
<comment type="caution">
    <text evidence="2">The sequence shown here is derived from an EMBL/GenBank/DDBJ whole genome shotgun (WGS) entry which is preliminary data.</text>
</comment>
<gene>
    <name evidence="2" type="ORF">Pcinc_004956</name>
</gene>
<protein>
    <submittedName>
        <fullName evidence="2">Uncharacterized protein</fullName>
    </submittedName>
</protein>
<keyword evidence="3" id="KW-1185">Reference proteome</keyword>
<dbReference type="EMBL" id="JAWQEG010000365">
    <property type="protein sequence ID" value="KAK3891167.1"/>
    <property type="molecule type" value="Genomic_DNA"/>
</dbReference>
<proteinExistence type="predicted"/>
<feature type="region of interest" description="Disordered" evidence="1">
    <location>
        <begin position="24"/>
        <end position="98"/>
    </location>
</feature>
<organism evidence="2 3">
    <name type="scientific">Petrolisthes cinctipes</name>
    <name type="common">Flat porcelain crab</name>
    <dbReference type="NCBI Taxonomy" id="88211"/>
    <lineage>
        <taxon>Eukaryota</taxon>
        <taxon>Metazoa</taxon>
        <taxon>Ecdysozoa</taxon>
        <taxon>Arthropoda</taxon>
        <taxon>Crustacea</taxon>
        <taxon>Multicrustacea</taxon>
        <taxon>Malacostraca</taxon>
        <taxon>Eumalacostraca</taxon>
        <taxon>Eucarida</taxon>
        <taxon>Decapoda</taxon>
        <taxon>Pleocyemata</taxon>
        <taxon>Anomura</taxon>
        <taxon>Galatheoidea</taxon>
        <taxon>Porcellanidae</taxon>
        <taxon>Petrolisthes</taxon>
    </lineage>
</organism>
<dbReference type="Proteomes" id="UP001286313">
    <property type="component" value="Unassembled WGS sequence"/>
</dbReference>
<evidence type="ECO:0000313" key="3">
    <source>
        <dbReference type="Proteomes" id="UP001286313"/>
    </source>
</evidence>
<reference evidence="2" key="1">
    <citation type="submission" date="2023-10" db="EMBL/GenBank/DDBJ databases">
        <title>Genome assemblies of two species of porcelain crab, Petrolisthes cinctipes and Petrolisthes manimaculis (Anomura: Porcellanidae).</title>
        <authorList>
            <person name="Angst P."/>
        </authorList>
    </citation>
    <scope>NUCLEOTIDE SEQUENCE</scope>
    <source>
        <strain evidence="2">PB745_01</strain>
        <tissue evidence="2">Gill</tissue>
    </source>
</reference>
<sequence>MTASSIQSATRTFAEARLAIRSAAARDRSGPAHRGVIRAEPLAPPPRRPMVPARHPKPTNLTNSSPFCTIGERVTPSTSTSKPSVEARCQSDSAPSPKDGTIITSLSTLVNDHYLKPLRNRCIVNNVWMPPKQFPPVRIVLENLQTNPFLARHPRLTYATPTVLYRFKVAAFDGTL</sequence>
<evidence type="ECO:0000313" key="2">
    <source>
        <dbReference type="EMBL" id="KAK3891167.1"/>
    </source>
</evidence>
<feature type="compositionally biased region" description="Low complexity" evidence="1">
    <location>
        <begin position="75"/>
        <end position="84"/>
    </location>
</feature>
<accession>A0AAE1GG42</accession>
<name>A0AAE1GG42_PETCI</name>